<dbReference type="PANTHER" id="PTHR34406">
    <property type="entry name" value="PROTEIN YCEI"/>
    <property type="match status" value="1"/>
</dbReference>
<dbReference type="InterPro" id="IPR007372">
    <property type="entry name" value="Lipid/polyisoprenoid-bd_YceI"/>
</dbReference>
<keyword evidence="4" id="KW-1185">Reference proteome</keyword>
<feature type="chain" id="PRO_5006633392" evidence="1">
    <location>
        <begin position="21"/>
        <end position="184"/>
    </location>
</feature>
<dbReference type="OrthoDB" id="116832at2"/>
<feature type="domain" description="Lipid/polyisoprenoid-binding YceI-like" evidence="2">
    <location>
        <begin position="22"/>
        <end position="180"/>
    </location>
</feature>
<dbReference type="PATRIC" id="fig|1678841.3.peg.22"/>
<dbReference type="Gene3D" id="2.40.128.110">
    <property type="entry name" value="Lipid/polyisoprenoid-binding, YceI-like"/>
    <property type="match status" value="1"/>
</dbReference>
<keyword evidence="1" id="KW-0732">Signal</keyword>
<dbReference type="SMART" id="SM00867">
    <property type="entry name" value="YceI"/>
    <property type="match status" value="1"/>
</dbReference>
<feature type="signal peptide" evidence="1">
    <location>
        <begin position="1"/>
        <end position="20"/>
    </location>
</feature>
<dbReference type="STRING" id="1678841.TBC1_1123"/>
<dbReference type="RefSeq" id="WP_062042589.1">
    <property type="nucleotide sequence ID" value="NZ_DF968182.1"/>
</dbReference>
<dbReference type="Proteomes" id="UP000053091">
    <property type="component" value="Unassembled WGS sequence"/>
</dbReference>
<proteinExistence type="predicted"/>
<dbReference type="EMBL" id="DF968182">
    <property type="protein sequence ID" value="GAP41897.1"/>
    <property type="molecule type" value="Genomic_DNA"/>
</dbReference>
<dbReference type="SUPFAM" id="SSF101874">
    <property type="entry name" value="YceI-like"/>
    <property type="match status" value="1"/>
</dbReference>
<dbReference type="AlphaFoldDB" id="A0A0S7BYU1"/>
<organism evidence="3">
    <name type="scientific">Lentimicrobium saccharophilum</name>
    <dbReference type="NCBI Taxonomy" id="1678841"/>
    <lineage>
        <taxon>Bacteria</taxon>
        <taxon>Pseudomonadati</taxon>
        <taxon>Bacteroidota</taxon>
        <taxon>Bacteroidia</taxon>
        <taxon>Bacteroidales</taxon>
        <taxon>Lentimicrobiaceae</taxon>
        <taxon>Lentimicrobium</taxon>
    </lineage>
</organism>
<protein>
    <submittedName>
        <fullName evidence="3">Protein containing YceI-like domain</fullName>
    </submittedName>
</protein>
<evidence type="ECO:0000259" key="2">
    <source>
        <dbReference type="SMART" id="SM00867"/>
    </source>
</evidence>
<dbReference type="InterPro" id="IPR036761">
    <property type="entry name" value="TTHA0802/YceI-like_sf"/>
</dbReference>
<sequence>MKQLTALFLLTILSLTSVNAQKYITKNGHIRFFSSTPMEDIEAHNRQVNSALDQQTGDFVFRVLMKSFQFEKALMQEHFNENYVESDKFPNATFTGKVSNIKDVPFDKNGVYPVNVEGDLTIKGITKKISEKGTLEIRDGKVTGKSTFNVLLADYGIKVPAAVANNIAKSIQIDVDVTLEKLAK</sequence>
<dbReference type="Pfam" id="PF04264">
    <property type="entry name" value="YceI"/>
    <property type="match status" value="1"/>
</dbReference>
<reference evidence="3" key="1">
    <citation type="journal article" date="2015" name="Genome Announc.">
        <title>Draft Genome Sequence of Bacteroidales Strain TBC1, a Novel Isolate from a Methanogenic Wastewater Treatment System.</title>
        <authorList>
            <person name="Tourlousse D.M."/>
            <person name="Matsuura N."/>
            <person name="Sun L."/>
            <person name="Toyonaga M."/>
            <person name="Kuroda K."/>
            <person name="Ohashi A."/>
            <person name="Cruz R."/>
            <person name="Yamaguchi T."/>
            <person name="Sekiguchi Y."/>
        </authorList>
    </citation>
    <scope>NUCLEOTIDE SEQUENCE [LARGE SCALE GENOMIC DNA]</scope>
    <source>
        <strain evidence="3">TBC1</strain>
    </source>
</reference>
<gene>
    <name evidence="3" type="ORF">TBC1_1123</name>
</gene>
<evidence type="ECO:0000256" key="1">
    <source>
        <dbReference type="SAM" id="SignalP"/>
    </source>
</evidence>
<evidence type="ECO:0000313" key="3">
    <source>
        <dbReference type="EMBL" id="GAP41897.1"/>
    </source>
</evidence>
<evidence type="ECO:0000313" key="4">
    <source>
        <dbReference type="Proteomes" id="UP000053091"/>
    </source>
</evidence>
<accession>A0A0S7BYU1</accession>
<dbReference type="PANTHER" id="PTHR34406:SF1">
    <property type="entry name" value="PROTEIN YCEI"/>
    <property type="match status" value="1"/>
</dbReference>
<name>A0A0S7BYU1_9BACT</name>